<dbReference type="SUPFAM" id="SSF54518">
    <property type="entry name" value="Tubby C-terminal domain-like"/>
    <property type="match status" value="1"/>
</dbReference>
<dbReference type="Gene3D" id="2.40.160.200">
    <property type="entry name" value="LURP1-related"/>
    <property type="match status" value="1"/>
</dbReference>
<organism evidence="2 3">
    <name type="scientific">Neocallimastix californiae</name>
    <dbReference type="NCBI Taxonomy" id="1754190"/>
    <lineage>
        <taxon>Eukaryota</taxon>
        <taxon>Fungi</taxon>
        <taxon>Fungi incertae sedis</taxon>
        <taxon>Chytridiomycota</taxon>
        <taxon>Chytridiomycota incertae sedis</taxon>
        <taxon>Neocallimastigomycetes</taxon>
        <taxon>Neocallimastigales</taxon>
        <taxon>Neocallimastigaceae</taxon>
        <taxon>Neocallimastix</taxon>
    </lineage>
</organism>
<dbReference type="InterPro" id="IPR007612">
    <property type="entry name" value="LOR"/>
</dbReference>
<dbReference type="InterPro" id="IPR025659">
    <property type="entry name" value="Tubby-like_C"/>
</dbReference>
<evidence type="ECO:0000313" key="2">
    <source>
        <dbReference type="EMBL" id="ORY38951.1"/>
    </source>
</evidence>
<sequence length="205" mass="23557">MSKTEIQTPINGISIFKDNHCSEEPSIYTLTNKNKFSLSKVEYIVKNSKGAEVINFDCNIFTGKSIINDLRNNSKYKYKYKNGLLEDKIIFYQGEEEDESEEIQVKIKIANKIVGIMTYEVNFYNKIIDKEETFLVSLDALKFSYKIFYGNKENSPVICTFKRTNILSINYEAEIAPNVDEIFILALCLNISLITKSTGVLLYSQ</sequence>
<dbReference type="AlphaFoldDB" id="A0A1Y2BW28"/>
<proteinExistence type="inferred from homology"/>
<comment type="caution">
    <text evidence="2">The sequence shown here is derived from an EMBL/GenBank/DDBJ whole genome shotgun (WGS) entry which is preliminary data.</text>
</comment>
<dbReference type="Pfam" id="PF04525">
    <property type="entry name" value="LOR"/>
    <property type="match status" value="1"/>
</dbReference>
<evidence type="ECO:0008006" key="4">
    <source>
        <dbReference type="Google" id="ProtNLM"/>
    </source>
</evidence>
<name>A0A1Y2BW28_9FUNG</name>
<evidence type="ECO:0000256" key="1">
    <source>
        <dbReference type="ARBA" id="ARBA00005437"/>
    </source>
</evidence>
<protein>
    <recommendedName>
        <fullName evidence="4">Tubby C-terminal domain-containing protein</fullName>
    </recommendedName>
</protein>
<accession>A0A1Y2BW28</accession>
<reference evidence="2 3" key="1">
    <citation type="submission" date="2016-08" db="EMBL/GenBank/DDBJ databases">
        <title>A Parts List for Fungal Cellulosomes Revealed by Comparative Genomics.</title>
        <authorList>
            <consortium name="DOE Joint Genome Institute"/>
            <person name="Haitjema C.H."/>
            <person name="Gilmore S.P."/>
            <person name="Henske J.K."/>
            <person name="Solomon K.V."/>
            <person name="De Groot R."/>
            <person name="Kuo A."/>
            <person name="Mondo S.J."/>
            <person name="Salamov A.A."/>
            <person name="Labutti K."/>
            <person name="Zhao Z."/>
            <person name="Chiniquy J."/>
            <person name="Barry K."/>
            <person name="Brewer H.M."/>
            <person name="Purvine S.O."/>
            <person name="Wright A.T."/>
            <person name="Boxma B."/>
            <person name="Van Alen T."/>
            <person name="Hackstein J.H."/>
            <person name="Baker S.E."/>
            <person name="Grigoriev I.V."/>
            <person name="O'Malley M.A."/>
        </authorList>
    </citation>
    <scope>NUCLEOTIDE SEQUENCE [LARGE SCALE GENOMIC DNA]</scope>
    <source>
        <strain evidence="2 3">G1</strain>
    </source>
</reference>
<dbReference type="InterPro" id="IPR038595">
    <property type="entry name" value="LOR_sf"/>
</dbReference>
<dbReference type="EMBL" id="MCOG01000134">
    <property type="protein sequence ID" value="ORY38951.1"/>
    <property type="molecule type" value="Genomic_DNA"/>
</dbReference>
<evidence type="ECO:0000313" key="3">
    <source>
        <dbReference type="Proteomes" id="UP000193920"/>
    </source>
</evidence>
<gene>
    <name evidence="2" type="ORF">LY90DRAFT_704371</name>
</gene>
<keyword evidence="3" id="KW-1185">Reference proteome</keyword>
<dbReference type="Proteomes" id="UP000193920">
    <property type="component" value="Unassembled WGS sequence"/>
</dbReference>
<comment type="similarity">
    <text evidence="1">Belongs to the LOR family.</text>
</comment>